<sequence length="194" mass="21452">MYIRLPLIALDSSEDGVSVDSYGQGQLTGVTYTVPAHGDINVDFELHLLCVTPADIINLDNLVKSLLDASKQHLYSDLAKTDVSGGLSFFDFLSGGVKASYSDTKRNMEKWELSPENQGVIIQKMMKIAMETNDFSYKGEIKNTDYDYSVTGNLFGIVMDCTIKQGSTTHQIRALAPKPHLQDPRLFGNCYANN</sequence>
<reference evidence="1 2" key="1">
    <citation type="submission" date="2019-01" db="EMBL/GenBank/DDBJ databases">
        <title>Coherence of Microcystis species and biogeography revealed through population genomics.</title>
        <authorList>
            <person name="Perez-Carrascal O.M."/>
            <person name="Terrat Y."/>
            <person name="Giani A."/>
            <person name="Fortin N."/>
            <person name="Tromas N."/>
            <person name="Shapiro B.J."/>
        </authorList>
    </citation>
    <scope>NUCLEOTIDE SEQUENCE [LARGE SCALE GENOMIC DNA]</scope>
    <source>
        <strain evidence="1">Ma_OC_H_19870700_S124</strain>
    </source>
</reference>
<evidence type="ECO:0000313" key="2">
    <source>
        <dbReference type="Proteomes" id="UP000316280"/>
    </source>
</evidence>
<dbReference type="EMBL" id="SFBR01000026">
    <property type="protein sequence ID" value="TRT89745.1"/>
    <property type="molecule type" value="Genomic_DNA"/>
</dbReference>
<comment type="caution">
    <text evidence="1">The sequence shown here is derived from an EMBL/GenBank/DDBJ whole genome shotgun (WGS) entry which is preliminary data.</text>
</comment>
<accession>A0A552AWB7</accession>
<dbReference type="Proteomes" id="UP000316280">
    <property type="component" value="Unassembled WGS sequence"/>
</dbReference>
<evidence type="ECO:0000313" key="1">
    <source>
        <dbReference type="EMBL" id="TRT89745.1"/>
    </source>
</evidence>
<proteinExistence type="predicted"/>
<dbReference type="AlphaFoldDB" id="A0A552AWB7"/>
<organism evidence="1 2">
    <name type="scientific">Microcystis aeruginosa Ma_OC_H_19870700_S124</name>
    <dbReference type="NCBI Taxonomy" id="2486262"/>
    <lineage>
        <taxon>Bacteria</taxon>
        <taxon>Bacillati</taxon>
        <taxon>Cyanobacteriota</taxon>
        <taxon>Cyanophyceae</taxon>
        <taxon>Oscillatoriophycideae</taxon>
        <taxon>Chroococcales</taxon>
        <taxon>Microcystaceae</taxon>
        <taxon>Microcystis</taxon>
    </lineage>
</organism>
<name>A0A552AWB7_MICAE</name>
<protein>
    <submittedName>
        <fullName evidence="1">Uncharacterized protein</fullName>
    </submittedName>
</protein>
<gene>
    <name evidence="1" type="ORF">EWV63_03135</name>
</gene>